<evidence type="ECO:0000313" key="7">
    <source>
        <dbReference type="Proteomes" id="UP000244729"/>
    </source>
</evidence>
<organism evidence="6 7">
    <name type="scientific">Agromyces badenianii</name>
    <dbReference type="NCBI Taxonomy" id="2080742"/>
    <lineage>
        <taxon>Bacteria</taxon>
        <taxon>Bacillati</taxon>
        <taxon>Actinomycetota</taxon>
        <taxon>Actinomycetes</taxon>
        <taxon>Micrococcales</taxon>
        <taxon>Microbacteriaceae</taxon>
        <taxon>Agromyces</taxon>
    </lineage>
</organism>
<dbReference type="Pfam" id="PF08031">
    <property type="entry name" value="BBE"/>
    <property type="match status" value="1"/>
</dbReference>
<dbReference type="Gene3D" id="3.30.43.10">
    <property type="entry name" value="Uridine Diphospho-n-acetylenolpyruvylglucosamine Reductase, domain 2"/>
    <property type="match status" value="1"/>
</dbReference>
<dbReference type="InterPro" id="IPR036318">
    <property type="entry name" value="FAD-bd_PCMH-like_sf"/>
</dbReference>
<keyword evidence="4" id="KW-0274">FAD</keyword>
<dbReference type="Gene3D" id="3.40.462.20">
    <property type="match status" value="1"/>
</dbReference>
<evidence type="ECO:0000256" key="1">
    <source>
        <dbReference type="ARBA" id="ARBA00001974"/>
    </source>
</evidence>
<dbReference type="InterPro" id="IPR016169">
    <property type="entry name" value="FAD-bd_PCMH_sub2"/>
</dbReference>
<evidence type="ECO:0000256" key="3">
    <source>
        <dbReference type="ARBA" id="ARBA00022630"/>
    </source>
</evidence>
<dbReference type="PROSITE" id="PS51387">
    <property type="entry name" value="FAD_PCMH"/>
    <property type="match status" value="1"/>
</dbReference>
<dbReference type="InterPro" id="IPR050416">
    <property type="entry name" value="FAD-linked_Oxidoreductase"/>
</dbReference>
<dbReference type="GO" id="GO:0071949">
    <property type="term" value="F:FAD binding"/>
    <property type="evidence" value="ECO:0007669"/>
    <property type="project" value="InterPro"/>
</dbReference>
<dbReference type="RefSeq" id="WP_108594151.1">
    <property type="nucleotide sequence ID" value="NZ_CP028913.1"/>
</dbReference>
<protein>
    <submittedName>
        <fullName evidence="6">Uncharacterized protein</fullName>
    </submittedName>
</protein>
<dbReference type="AlphaFoldDB" id="A0A2S0WSV6"/>
<keyword evidence="3" id="KW-0285">Flavoprotein</keyword>
<dbReference type="PANTHER" id="PTHR42973:SF39">
    <property type="entry name" value="FAD-BINDING PCMH-TYPE DOMAIN-CONTAINING PROTEIN"/>
    <property type="match status" value="1"/>
</dbReference>
<dbReference type="EMBL" id="CP028913">
    <property type="protein sequence ID" value="AWB94324.1"/>
    <property type="molecule type" value="Genomic_DNA"/>
</dbReference>
<comment type="cofactor">
    <cofactor evidence="1">
        <name>FAD</name>
        <dbReference type="ChEBI" id="CHEBI:57692"/>
    </cofactor>
</comment>
<dbReference type="InterPro" id="IPR016167">
    <property type="entry name" value="FAD-bd_PCMH_sub1"/>
</dbReference>
<dbReference type="OrthoDB" id="9775082at2"/>
<dbReference type="Pfam" id="PF01565">
    <property type="entry name" value="FAD_binding_4"/>
    <property type="match status" value="1"/>
</dbReference>
<dbReference type="GO" id="GO:0016491">
    <property type="term" value="F:oxidoreductase activity"/>
    <property type="evidence" value="ECO:0007669"/>
    <property type="project" value="UniProtKB-KW"/>
</dbReference>
<dbReference type="PANTHER" id="PTHR42973">
    <property type="entry name" value="BINDING OXIDOREDUCTASE, PUTATIVE (AFU_ORTHOLOGUE AFUA_1G17690)-RELATED"/>
    <property type="match status" value="1"/>
</dbReference>
<proteinExistence type="inferred from homology"/>
<reference evidence="6 7" key="1">
    <citation type="submission" date="2018-04" db="EMBL/GenBank/DDBJ databases">
        <authorList>
            <person name="Li J."/>
        </authorList>
    </citation>
    <scope>NUCLEOTIDE SEQUENCE [LARGE SCALE GENOMIC DNA]</scope>
    <source>
        <strain evidence="7">30A</strain>
    </source>
</reference>
<evidence type="ECO:0000256" key="4">
    <source>
        <dbReference type="ARBA" id="ARBA00022827"/>
    </source>
</evidence>
<dbReference type="SUPFAM" id="SSF56176">
    <property type="entry name" value="FAD-binding/transporter-associated domain-like"/>
    <property type="match status" value="1"/>
</dbReference>
<dbReference type="KEGG" id="agm:DCE93_00425"/>
<evidence type="ECO:0000256" key="2">
    <source>
        <dbReference type="ARBA" id="ARBA00005466"/>
    </source>
</evidence>
<sequence length="439" mass="45120">MSLLSDLSERIPGRVHGPGATEYDAGRTVFAGIGEPEAVVRPHTADDVASAVGLAAAAGIPIAVRSGGHGLLPVDDGLVVDLAEFTAIEVGADGLVTVGGGARWGDVAAALAPHGLCISSGDTRDVGVGGIALGGGIGWLVRAQGLAVDALREIQLVTAAGEVLIVNETLHPETFWALRGGGGNFGVATRFTFQAMPAEGLVGGHVQFDRSDVPAVLRAWRDVMRAGPDELNSSLVLMPPFGPEMPGGPQLGVALQGSEEQLRELLAPLLELPSVLEVALVPVAYGELLEDAPPGRPPFLFVGGNGFVPELSDAALDAIATAYDREVPTMVLLRALGGAFSRVAPEATAIAHRDAEALLIVNGVLALDAAPELVAATKVGSDAAIAFTSGVYGNFAPERGDEVTASMYPPATLERLRRVKAQLDPGNVFRQNHNITPAG</sequence>
<dbReference type="InterPro" id="IPR006094">
    <property type="entry name" value="Oxid_FAD_bind_N"/>
</dbReference>
<dbReference type="InterPro" id="IPR012951">
    <property type="entry name" value="BBE"/>
</dbReference>
<accession>A0A2S0WSV6</accession>
<gene>
    <name evidence="6" type="ORF">DCE93_00425</name>
</gene>
<dbReference type="InterPro" id="IPR016166">
    <property type="entry name" value="FAD-bd_PCMH"/>
</dbReference>
<keyword evidence="7" id="KW-1185">Reference proteome</keyword>
<dbReference type="Proteomes" id="UP000244729">
    <property type="component" value="Chromosome"/>
</dbReference>
<dbReference type="PROSITE" id="PS00862">
    <property type="entry name" value="OX2_COVAL_FAD"/>
    <property type="match status" value="1"/>
</dbReference>
<name>A0A2S0WSV6_9MICO</name>
<keyword evidence="5" id="KW-0560">Oxidoreductase</keyword>
<dbReference type="Gene3D" id="3.30.465.10">
    <property type="match status" value="1"/>
</dbReference>
<dbReference type="InterPro" id="IPR006093">
    <property type="entry name" value="Oxy_OxRdtase_FAD_BS"/>
</dbReference>
<comment type="similarity">
    <text evidence="2">Belongs to the oxygen-dependent FAD-linked oxidoreductase family.</text>
</comment>
<evidence type="ECO:0000313" key="6">
    <source>
        <dbReference type="EMBL" id="AWB94324.1"/>
    </source>
</evidence>
<evidence type="ECO:0000256" key="5">
    <source>
        <dbReference type="ARBA" id="ARBA00023002"/>
    </source>
</evidence>